<evidence type="ECO:0000259" key="2">
    <source>
        <dbReference type="PROSITE" id="PS50225"/>
    </source>
</evidence>
<reference evidence="3 4" key="1">
    <citation type="journal article" date="2020" name="Cell">
        <title>Large-Scale Comparative Analyses of Tick Genomes Elucidate Their Genetic Diversity and Vector Capacities.</title>
        <authorList>
            <consortium name="Tick Genome and Microbiome Consortium (TIGMIC)"/>
            <person name="Jia N."/>
            <person name="Wang J."/>
            <person name="Shi W."/>
            <person name="Du L."/>
            <person name="Sun Y."/>
            <person name="Zhan W."/>
            <person name="Jiang J.F."/>
            <person name="Wang Q."/>
            <person name="Zhang B."/>
            <person name="Ji P."/>
            <person name="Bell-Sakyi L."/>
            <person name="Cui X.M."/>
            <person name="Yuan T.T."/>
            <person name="Jiang B.G."/>
            <person name="Yang W.F."/>
            <person name="Lam T.T."/>
            <person name="Chang Q.C."/>
            <person name="Ding S.J."/>
            <person name="Wang X.J."/>
            <person name="Zhu J.G."/>
            <person name="Ruan X.D."/>
            <person name="Zhao L."/>
            <person name="Wei J.T."/>
            <person name="Ye R.Z."/>
            <person name="Que T.C."/>
            <person name="Du C.H."/>
            <person name="Zhou Y.H."/>
            <person name="Cheng J.X."/>
            <person name="Dai P.F."/>
            <person name="Guo W.B."/>
            <person name="Han X.H."/>
            <person name="Huang E.J."/>
            <person name="Li L.F."/>
            <person name="Wei W."/>
            <person name="Gao Y.C."/>
            <person name="Liu J.Z."/>
            <person name="Shao H.Z."/>
            <person name="Wang X."/>
            <person name="Wang C.C."/>
            <person name="Yang T.C."/>
            <person name="Huo Q.B."/>
            <person name="Li W."/>
            <person name="Chen H.Y."/>
            <person name="Chen S.E."/>
            <person name="Zhou L.G."/>
            <person name="Ni X.B."/>
            <person name="Tian J.H."/>
            <person name="Sheng Y."/>
            <person name="Liu T."/>
            <person name="Pan Y.S."/>
            <person name="Xia L.Y."/>
            <person name="Li J."/>
            <person name="Zhao F."/>
            <person name="Cao W.C."/>
        </authorList>
    </citation>
    <scope>NUCLEOTIDE SEQUENCE [LARGE SCALE GENOMIC DNA]</scope>
    <source>
        <strain evidence="3">HaeL-2018</strain>
    </source>
</reference>
<accession>A0A9J6H647</accession>
<protein>
    <recommendedName>
        <fullName evidence="2">SOCS box domain-containing protein</fullName>
    </recommendedName>
</protein>
<dbReference type="Pfam" id="PF07525">
    <property type="entry name" value="SOCS_box"/>
    <property type="match status" value="1"/>
</dbReference>
<name>A0A9J6H647_HAELO</name>
<dbReference type="EMBL" id="JABSTR010000011">
    <property type="protein sequence ID" value="KAH9382188.1"/>
    <property type="molecule type" value="Genomic_DNA"/>
</dbReference>
<gene>
    <name evidence="3" type="ORF">HPB48_012715</name>
</gene>
<dbReference type="SUPFAM" id="SSF158235">
    <property type="entry name" value="SOCS box-like"/>
    <property type="match status" value="1"/>
</dbReference>
<feature type="region of interest" description="Disordered" evidence="1">
    <location>
        <begin position="1"/>
        <end position="20"/>
    </location>
</feature>
<dbReference type="VEuPathDB" id="VectorBase:HLOH_055338"/>
<keyword evidence="4" id="KW-1185">Reference proteome</keyword>
<dbReference type="OrthoDB" id="6419934at2759"/>
<evidence type="ECO:0000313" key="4">
    <source>
        <dbReference type="Proteomes" id="UP000821853"/>
    </source>
</evidence>
<dbReference type="GO" id="GO:0035556">
    <property type="term" value="P:intracellular signal transduction"/>
    <property type="evidence" value="ECO:0007669"/>
    <property type="project" value="InterPro"/>
</dbReference>
<feature type="compositionally biased region" description="Basic and acidic residues" evidence="1">
    <location>
        <begin position="1"/>
        <end position="17"/>
    </location>
</feature>
<evidence type="ECO:0000313" key="3">
    <source>
        <dbReference type="EMBL" id="KAH9382188.1"/>
    </source>
</evidence>
<dbReference type="OMA" id="EDSCHCE"/>
<dbReference type="InterPro" id="IPR001496">
    <property type="entry name" value="SOCS_box"/>
</dbReference>
<organism evidence="3 4">
    <name type="scientific">Haemaphysalis longicornis</name>
    <name type="common">Bush tick</name>
    <dbReference type="NCBI Taxonomy" id="44386"/>
    <lineage>
        <taxon>Eukaryota</taxon>
        <taxon>Metazoa</taxon>
        <taxon>Ecdysozoa</taxon>
        <taxon>Arthropoda</taxon>
        <taxon>Chelicerata</taxon>
        <taxon>Arachnida</taxon>
        <taxon>Acari</taxon>
        <taxon>Parasitiformes</taxon>
        <taxon>Ixodida</taxon>
        <taxon>Ixodoidea</taxon>
        <taxon>Ixodidae</taxon>
        <taxon>Haemaphysalinae</taxon>
        <taxon>Haemaphysalis</taxon>
    </lineage>
</organism>
<dbReference type="CDD" id="cd03716">
    <property type="entry name" value="SOCS_ASB_like"/>
    <property type="match status" value="1"/>
</dbReference>
<comment type="caution">
    <text evidence="3">The sequence shown here is derived from an EMBL/GenBank/DDBJ whole genome shotgun (WGS) entry which is preliminary data.</text>
</comment>
<feature type="domain" description="SOCS box" evidence="2">
    <location>
        <begin position="304"/>
        <end position="346"/>
    </location>
</feature>
<dbReference type="FunFam" id="1.10.750.20:FF:000001">
    <property type="entry name" value="Ankyrin repeat and SOCS box containing 1"/>
    <property type="match status" value="1"/>
</dbReference>
<proteinExistence type="predicted"/>
<dbReference type="InterPro" id="IPR036036">
    <property type="entry name" value="SOCS_box-like_dom_sf"/>
</dbReference>
<sequence>MLSESEGKLEERSRSGDRTQVAVLATSTNTSSVALSGQSHQADWRTFPRRLLLFESHDCRENLEAFPSVNPDTIVHILRGCTNLAAHLTCTRNSADGTITEINLDILISCAACMSQMYIVTLIKTEDLNVDLLCKSLTPRKRCNVTSTALLEAVLLRATTADLPSFYARTGGPAEFPCVNQDLCGCLMRPLYAAIYFSNAWMVSTLLRYGADVRLEDSCHCEEALRMHPLLRVYTKLVGVYCPRAGAKYRLGNRPTPANVVRCHQLAALVMPYHDAELREVCYTLVKAFTPPAEFQTLLREKASLRHLCRLSLRAALARGRAMPTGVEQLPLPKMLQRYILYQHGP</sequence>
<dbReference type="Gene3D" id="1.10.750.20">
    <property type="entry name" value="SOCS box"/>
    <property type="match status" value="1"/>
</dbReference>
<dbReference type="PROSITE" id="PS50225">
    <property type="entry name" value="SOCS"/>
    <property type="match status" value="1"/>
</dbReference>
<dbReference type="Proteomes" id="UP000821853">
    <property type="component" value="Chromosome 9"/>
</dbReference>
<evidence type="ECO:0000256" key="1">
    <source>
        <dbReference type="SAM" id="MobiDB-lite"/>
    </source>
</evidence>
<dbReference type="AlphaFoldDB" id="A0A9J6H647"/>
<dbReference type="SMART" id="SM00969">
    <property type="entry name" value="SOCS_box"/>
    <property type="match status" value="1"/>
</dbReference>